<comment type="caution">
    <text evidence="4">The sequence shown here is derived from an EMBL/GenBank/DDBJ whole genome shotgun (WGS) entry which is preliminary data.</text>
</comment>
<dbReference type="InterPro" id="IPR023198">
    <property type="entry name" value="PGP-like_dom2"/>
</dbReference>
<evidence type="ECO:0000256" key="3">
    <source>
        <dbReference type="RuleBase" id="RU368077"/>
    </source>
</evidence>
<dbReference type="InterPro" id="IPR036412">
    <property type="entry name" value="HAD-like_sf"/>
</dbReference>
<dbReference type="InterPro" id="IPR006439">
    <property type="entry name" value="HAD-SF_hydro_IA"/>
</dbReference>
<reference evidence="5" key="1">
    <citation type="journal article" date="2019" name="Int. J. Syst. Evol. Microbiol.">
        <title>The Global Catalogue of Microorganisms (GCM) 10K type strain sequencing project: providing services to taxonomists for standard genome sequencing and annotation.</title>
        <authorList>
            <consortium name="The Broad Institute Genomics Platform"/>
            <consortium name="The Broad Institute Genome Sequencing Center for Infectious Disease"/>
            <person name="Wu L."/>
            <person name="Ma J."/>
        </authorList>
    </citation>
    <scope>NUCLEOTIDE SEQUENCE [LARGE SCALE GENOMIC DNA]</scope>
    <source>
        <strain evidence="5">CCUG 52537</strain>
    </source>
</reference>
<comment type="function">
    <text evidence="3">Catalyzes the hydrolytic dehalogenation of small (S)-2-haloalkanoic acids to yield the corresponding (R)-2-hydroxyalkanoic acids.</text>
</comment>
<dbReference type="InterPro" id="IPR051540">
    <property type="entry name" value="S-2-haloacid_dehalogenase"/>
</dbReference>
<dbReference type="SFLD" id="SFLDF00045">
    <property type="entry name" value="2-haloacid_dehalogenase"/>
    <property type="match status" value="1"/>
</dbReference>
<dbReference type="NCBIfam" id="TIGR01428">
    <property type="entry name" value="HAD_type_II"/>
    <property type="match status" value="1"/>
</dbReference>
<dbReference type="Gene3D" id="1.10.150.240">
    <property type="entry name" value="Putative phosphatase, domain 2"/>
    <property type="match status" value="1"/>
</dbReference>
<dbReference type="Pfam" id="PF00702">
    <property type="entry name" value="Hydrolase"/>
    <property type="match status" value="1"/>
</dbReference>
<sequence length="229" mass="24943">MSARRIEAIVFDVYGTLLDVSAIGVNADAVFPGHGAAIAALWRQKQIEYTMLRTLGDRYADFLQVTHDALGFTLEQLSLPQDSGTMAALLADYRHLRPHPETLAALTALREAGLAMAVLSNGTPDMLEDALGNAGVRDLLDAVLSVDPLRRYKIAPDVYRLGTDHFGLPASAILFVSSNGWDIGGAGWFGYTTFWINRAGAATERLGITPDFVGRSLDCVRRWVGEHNR</sequence>
<dbReference type="CDD" id="cd02588">
    <property type="entry name" value="HAD_L2-DEX"/>
    <property type="match status" value="1"/>
</dbReference>
<keyword evidence="2 3" id="KW-0378">Hydrolase</keyword>
<dbReference type="SFLD" id="SFLDG01129">
    <property type="entry name" value="C1.5:_HAD__Beta-PGM__Phosphata"/>
    <property type="match status" value="1"/>
</dbReference>
<dbReference type="NCBIfam" id="TIGR01493">
    <property type="entry name" value="HAD-SF-IA-v2"/>
    <property type="match status" value="1"/>
</dbReference>
<dbReference type="Proteomes" id="UP001597124">
    <property type="component" value="Unassembled WGS sequence"/>
</dbReference>
<dbReference type="InterPro" id="IPR006328">
    <property type="entry name" value="2-HAD"/>
</dbReference>
<keyword evidence="5" id="KW-1185">Reference proteome</keyword>
<dbReference type="SUPFAM" id="SSF56784">
    <property type="entry name" value="HAD-like"/>
    <property type="match status" value="1"/>
</dbReference>
<evidence type="ECO:0000256" key="2">
    <source>
        <dbReference type="ARBA" id="ARBA00022801"/>
    </source>
</evidence>
<dbReference type="RefSeq" id="WP_381490966.1">
    <property type="nucleotide sequence ID" value="NZ_JBHTIK010000006.1"/>
</dbReference>
<name>A0ABW3C4H5_SPHXN</name>
<evidence type="ECO:0000313" key="4">
    <source>
        <dbReference type="EMBL" id="MFD0849042.1"/>
    </source>
</evidence>
<dbReference type="PANTHER" id="PTHR43316:SF3">
    <property type="entry name" value="HALOACID DEHALOGENASE, TYPE II (AFU_ORTHOLOGUE AFUA_2G07750)-RELATED"/>
    <property type="match status" value="1"/>
</dbReference>
<evidence type="ECO:0000256" key="1">
    <source>
        <dbReference type="ARBA" id="ARBA00008106"/>
    </source>
</evidence>
<comment type="catalytic activity">
    <reaction evidence="3">
        <text>an (S)-2-haloacid + H2O = a (2R)-2-hydroxycarboxylate + a halide anion + H(+)</text>
        <dbReference type="Rhea" id="RHEA:11192"/>
        <dbReference type="ChEBI" id="CHEBI:15377"/>
        <dbReference type="ChEBI" id="CHEBI:15378"/>
        <dbReference type="ChEBI" id="CHEBI:16042"/>
        <dbReference type="ChEBI" id="CHEBI:58314"/>
        <dbReference type="ChEBI" id="CHEBI:137405"/>
        <dbReference type="EC" id="3.8.1.2"/>
    </reaction>
</comment>
<accession>A0ABW3C4H5</accession>
<protein>
    <recommendedName>
        <fullName evidence="3">(S)-2-haloacid dehalogenase</fullName>
        <ecNumber evidence="3">3.8.1.2</ecNumber>
    </recommendedName>
    <alternativeName>
        <fullName evidence="3">2-haloalkanoic acid dehalogenase</fullName>
    </alternativeName>
    <alternativeName>
        <fullName evidence="3">Halocarboxylic acid halidohydrolase</fullName>
    </alternativeName>
    <alternativeName>
        <fullName evidence="3">L-2-haloacid dehalogenase</fullName>
    </alternativeName>
</protein>
<dbReference type="EMBL" id="JBHTIK010000006">
    <property type="protein sequence ID" value="MFD0849042.1"/>
    <property type="molecule type" value="Genomic_DNA"/>
</dbReference>
<comment type="similarity">
    <text evidence="1 3">Belongs to the HAD-like hydrolase superfamily. S-2-haloalkanoic acid dehalogenase family.</text>
</comment>
<dbReference type="PANTHER" id="PTHR43316">
    <property type="entry name" value="HYDROLASE, HALOACID DELAHOGENASE-RELATED"/>
    <property type="match status" value="1"/>
</dbReference>
<dbReference type="Gene3D" id="3.40.50.1000">
    <property type="entry name" value="HAD superfamily/HAD-like"/>
    <property type="match status" value="1"/>
</dbReference>
<evidence type="ECO:0000313" key="5">
    <source>
        <dbReference type="Proteomes" id="UP001597124"/>
    </source>
</evidence>
<proteinExistence type="inferred from homology"/>
<dbReference type="InterPro" id="IPR023214">
    <property type="entry name" value="HAD_sf"/>
</dbReference>
<dbReference type="EC" id="3.8.1.2" evidence="3"/>
<dbReference type="SFLD" id="SFLDS00003">
    <property type="entry name" value="Haloacid_Dehalogenase"/>
    <property type="match status" value="1"/>
</dbReference>
<gene>
    <name evidence="4" type="ORF">ACFQ00_11960</name>
</gene>
<dbReference type="PRINTS" id="PR00413">
    <property type="entry name" value="HADHALOGNASE"/>
</dbReference>
<organism evidence="4 5">
    <name type="scientific">Sphingosinicella xenopeptidilytica</name>
    <dbReference type="NCBI Taxonomy" id="364098"/>
    <lineage>
        <taxon>Bacteria</taxon>
        <taxon>Pseudomonadati</taxon>
        <taxon>Pseudomonadota</taxon>
        <taxon>Alphaproteobacteria</taxon>
        <taxon>Sphingomonadales</taxon>
        <taxon>Sphingosinicellaceae</taxon>
        <taxon>Sphingosinicella</taxon>
    </lineage>
</organism>
<dbReference type="SFLD" id="SFLDG01135">
    <property type="entry name" value="C1.5.6:_HAD__Beta-PGM__Phospha"/>
    <property type="match status" value="1"/>
</dbReference>